<dbReference type="InParanoid" id="S8F445"/>
<name>S8F445_FOMSC</name>
<sequence>MAGGPVAALTPDALRELVLTLSGMIEATLKAPPEERAVAEQKLSEALVWHWPTLEAYSGILKVPRIMATCLSILVTYKTVQLDKFDLDSRELNRVIGPAFWDETLNYAGYAARSSFWWRQGELIAHLELT</sequence>
<gene>
    <name evidence="1" type="ORF">FOMPIDRAFT_1055765</name>
</gene>
<reference evidence="1 2" key="1">
    <citation type="journal article" date="2012" name="Science">
        <title>The Paleozoic origin of enzymatic lignin decomposition reconstructed from 31 fungal genomes.</title>
        <authorList>
            <person name="Floudas D."/>
            <person name="Binder M."/>
            <person name="Riley R."/>
            <person name="Barry K."/>
            <person name="Blanchette R.A."/>
            <person name="Henrissat B."/>
            <person name="Martinez A.T."/>
            <person name="Otillar R."/>
            <person name="Spatafora J.W."/>
            <person name="Yadav J.S."/>
            <person name="Aerts A."/>
            <person name="Benoit I."/>
            <person name="Boyd A."/>
            <person name="Carlson A."/>
            <person name="Copeland A."/>
            <person name="Coutinho P.M."/>
            <person name="de Vries R.P."/>
            <person name="Ferreira P."/>
            <person name="Findley K."/>
            <person name="Foster B."/>
            <person name="Gaskell J."/>
            <person name="Glotzer D."/>
            <person name="Gorecki P."/>
            <person name="Heitman J."/>
            <person name="Hesse C."/>
            <person name="Hori C."/>
            <person name="Igarashi K."/>
            <person name="Jurgens J.A."/>
            <person name="Kallen N."/>
            <person name="Kersten P."/>
            <person name="Kohler A."/>
            <person name="Kuees U."/>
            <person name="Kumar T.K.A."/>
            <person name="Kuo A."/>
            <person name="LaButti K."/>
            <person name="Larrondo L.F."/>
            <person name="Lindquist E."/>
            <person name="Ling A."/>
            <person name="Lombard V."/>
            <person name="Lucas S."/>
            <person name="Lundell T."/>
            <person name="Martin R."/>
            <person name="McLaughlin D.J."/>
            <person name="Morgenstern I."/>
            <person name="Morin E."/>
            <person name="Murat C."/>
            <person name="Nagy L.G."/>
            <person name="Nolan M."/>
            <person name="Ohm R.A."/>
            <person name="Patyshakuliyeva A."/>
            <person name="Rokas A."/>
            <person name="Ruiz-Duenas F.J."/>
            <person name="Sabat G."/>
            <person name="Salamov A."/>
            <person name="Samejima M."/>
            <person name="Schmutz J."/>
            <person name="Slot J.C."/>
            <person name="St John F."/>
            <person name="Stenlid J."/>
            <person name="Sun H."/>
            <person name="Sun S."/>
            <person name="Syed K."/>
            <person name="Tsang A."/>
            <person name="Wiebenga A."/>
            <person name="Young D."/>
            <person name="Pisabarro A."/>
            <person name="Eastwood D.C."/>
            <person name="Martin F."/>
            <person name="Cullen D."/>
            <person name="Grigoriev I.V."/>
            <person name="Hibbett D.S."/>
        </authorList>
    </citation>
    <scope>NUCLEOTIDE SEQUENCE</scope>
    <source>
        <strain evidence="2">FP-58527</strain>
    </source>
</reference>
<accession>S8F445</accession>
<evidence type="ECO:0000313" key="2">
    <source>
        <dbReference type="Proteomes" id="UP000015241"/>
    </source>
</evidence>
<protein>
    <submittedName>
        <fullName evidence="1">Uncharacterized protein</fullName>
    </submittedName>
</protein>
<dbReference type="OrthoDB" id="10535101at2759"/>
<dbReference type="Proteomes" id="UP000015241">
    <property type="component" value="Unassembled WGS sequence"/>
</dbReference>
<keyword evidence="2" id="KW-1185">Reference proteome</keyword>
<proteinExistence type="predicted"/>
<dbReference type="HOGENOM" id="CLU_1938196_0_0_1"/>
<dbReference type="AlphaFoldDB" id="S8F445"/>
<evidence type="ECO:0000313" key="1">
    <source>
        <dbReference type="EMBL" id="EPS93694.1"/>
    </source>
</evidence>
<dbReference type="EMBL" id="KE504261">
    <property type="protein sequence ID" value="EPS93694.1"/>
    <property type="molecule type" value="Genomic_DNA"/>
</dbReference>
<organism evidence="1 2">
    <name type="scientific">Fomitopsis schrenkii</name>
    <name type="common">Brown rot fungus</name>
    <dbReference type="NCBI Taxonomy" id="2126942"/>
    <lineage>
        <taxon>Eukaryota</taxon>
        <taxon>Fungi</taxon>
        <taxon>Dikarya</taxon>
        <taxon>Basidiomycota</taxon>
        <taxon>Agaricomycotina</taxon>
        <taxon>Agaricomycetes</taxon>
        <taxon>Polyporales</taxon>
        <taxon>Fomitopsis</taxon>
    </lineage>
</organism>